<sequence length="384" mass="41987">MVEEMQRATIRSLMDSMTVELEDEQAILTSLEWGFQEFGDSLRKEINIGNLQNSCNFNNNSNLISDQMQQLLKTFSAAINGANGNGTTSFDGFMQAASAAASNGSSNNNGGGGCPVTKPDSYLSLLKSVVQFSESIRGFQFLYKDDKVKLLKNSIFPVLLLRLASIKTSESKFLFSIQNNRFGSNNNSNNNNILQEHFQQQQNNCNNGKINSEIINDFIQCLRTINLDEKQMALFTALVITQADSAGAGGCNMAAAGGLESSQTNLIKLLQEKLWLVLQKTFFSSNAIDLTIKIQSMFSLLTDLKRINEMHEIRLKSFSFIGQLPPPPITTTVSAAPTMTNTTMPMPTSVISNNITNLMPSIIAPKKESAESSAMNGGVEGKIV</sequence>
<evidence type="ECO:0000313" key="1">
    <source>
        <dbReference type="Proteomes" id="UP000887579"/>
    </source>
</evidence>
<dbReference type="WBParaSite" id="ES5_v2.g18246.t1">
    <property type="protein sequence ID" value="ES5_v2.g18246.t1"/>
    <property type="gene ID" value="ES5_v2.g18246"/>
</dbReference>
<accession>A0AC34FMA8</accession>
<proteinExistence type="predicted"/>
<dbReference type="Proteomes" id="UP000887579">
    <property type="component" value="Unplaced"/>
</dbReference>
<organism evidence="1 2">
    <name type="scientific">Panagrolaimus sp. ES5</name>
    <dbReference type="NCBI Taxonomy" id="591445"/>
    <lineage>
        <taxon>Eukaryota</taxon>
        <taxon>Metazoa</taxon>
        <taxon>Ecdysozoa</taxon>
        <taxon>Nematoda</taxon>
        <taxon>Chromadorea</taxon>
        <taxon>Rhabditida</taxon>
        <taxon>Tylenchina</taxon>
        <taxon>Panagrolaimomorpha</taxon>
        <taxon>Panagrolaimoidea</taxon>
        <taxon>Panagrolaimidae</taxon>
        <taxon>Panagrolaimus</taxon>
    </lineage>
</organism>
<name>A0AC34FMA8_9BILA</name>
<evidence type="ECO:0000313" key="2">
    <source>
        <dbReference type="WBParaSite" id="ES5_v2.g18246.t1"/>
    </source>
</evidence>
<protein>
    <submittedName>
        <fullName evidence="2">NR LBD domain-containing protein</fullName>
    </submittedName>
</protein>
<reference evidence="2" key="1">
    <citation type="submission" date="2022-11" db="UniProtKB">
        <authorList>
            <consortium name="WormBaseParasite"/>
        </authorList>
    </citation>
    <scope>IDENTIFICATION</scope>
</reference>